<evidence type="ECO:0000256" key="8">
    <source>
        <dbReference type="PROSITE-ProRule" id="PRU00703"/>
    </source>
</evidence>
<keyword evidence="5" id="KW-0460">Magnesium</keyword>
<dbReference type="InterPro" id="IPR046342">
    <property type="entry name" value="CBS_dom_sf"/>
</dbReference>
<dbReference type="SUPFAM" id="SSF161093">
    <property type="entry name" value="MgtE membrane domain-like"/>
    <property type="match status" value="1"/>
</dbReference>
<keyword evidence="8" id="KW-0129">CBS domain</keyword>
<feature type="transmembrane region" description="Helical" evidence="9">
    <location>
        <begin position="480"/>
        <end position="501"/>
    </location>
</feature>
<dbReference type="GO" id="GO:0015095">
    <property type="term" value="F:magnesium ion transmembrane transporter activity"/>
    <property type="evidence" value="ECO:0007669"/>
    <property type="project" value="InterPro"/>
</dbReference>
<feature type="transmembrane region" description="Helical" evidence="9">
    <location>
        <begin position="430"/>
        <end position="459"/>
    </location>
</feature>
<dbReference type="Gene3D" id="1.10.357.20">
    <property type="entry name" value="SLC41 divalent cation transporters, integral membrane domain"/>
    <property type="match status" value="1"/>
</dbReference>
<accession>W8GEX7</accession>
<protein>
    <submittedName>
        <fullName evidence="11">Magnesium transporter mgtE</fullName>
    </submittedName>
</protein>
<dbReference type="InterPro" id="IPR000644">
    <property type="entry name" value="CBS_dom"/>
</dbReference>
<dbReference type="Proteomes" id="UP000019450">
    <property type="component" value="Chromosome"/>
</dbReference>
<reference evidence="11 12" key="1">
    <citation type="journal article" date="2014" name="Genome Biol. Evol.">
        <title>Phylogenomics of "Candidatus Hepatoplasma crinochetorum," a Lineage of Mollicutes Associated with Noninsect Arthropods.</title>
        <authorList>
            <person name="Leclercq S."/>
            <person name="Dittmer J."/>
            <person name="Bouchon D."/>
            <person name="Cordaux R."/>
        </authorList>
    </citation>
    <scope>NUCLEOTIDE SEQUENCE [LARGE SCALE GENOMIC DNA]</scope>
    <source>
        <strain evidence="11 12">Av</strain>
    </source>
</reference>
<keyword evidence="7 9" id="KW-0472">Membrane</keyword>
<dbReference type="InterPro" id="IPR006667">
    <property type="entry name" value="SLC41_membr_dom"/>
</dbReference>
<dbReference type="InterPro" id="IPR006669">
    <property type="entry name" value="MgtE_transporter"/>
</dbReference>
<dbReference type="InterPro" id="IPR006668">
    <property type="entry name" value="Mg_transptr_MgtE_intracell_dom"/>
</dbReference>
<keyword evidence="6 9" id="KW-1133">Transmembrane helix</keyword>
<dbReference type="RefSeq" id="WP_025208453.1">
    <property type="nucleotide sequence ID" value="NZ_CP006932.1"/>
</dbReference>
<dbReference type="Gene3D" id="3.10.580.10">
    <property type="entry name" value="CBS-domain"/>
    <property type="match status" value="1"/>
</dbReference>
<evidence type="ECO:0000256" key="2">
    <source>
        <dbReference type="ARBA" id="ARBA00009749"/>
    </source>
</evidence>
<evidence type="ECO:0000256" key="5">
    <source>
        <dbReference type="ARBA" id="ARBA00022842"/>
    </source>
</evidence>
<dbReference type="InterPro" id="IPR038076">
    <property type="entry name" value="MgtE_N_sf"/>
</dbReference>
<name>W8GEX7_9MOLU</name>
<dbReference type="EMBL" id="CP006932">
    <property type="protein sequence ID" value="AHK22153.1"/>
    <property type="molecule type" value="Genomic_DNA"/>
</dbReference>
<dbReference type="Pfam" id="PF01769">
    <property type="entry name" value="MgtE"/>
    <property type="match status" value="1"/>
</dbReference>
<sequence>MENKNKLILKAIEKYYKEGDFKKINHLVSDIHPNLFYDYFIKHTNWKEEDYIIFLENLKAEYASKLFSNFSKNYQLNLIDVLSDDTLKKIFSEYYIDEAVDLLEEYPYEKTRYIINLLEEKEAKKIIDIFKYKKYQIGFHMVVDFVAIKQNLTIKEAKNDIKNKVKKSLEIIGNIFVLDEEEKLVGYITPDSIIVEANDKKVSDFLMPIDFIYPIDKINKAEKILAKFDVPSVPVVDQEQKIVGVIEAEDVIEMYDEIDDAFFEVPKEKYGSKAYFDLKIIDLFKSRIVWLLVLLFIGILSQVIVMEFQNIWEANGIYGSTSSDATAVIISQIVTLALFTALSASSSINDSAGNSGSQTSSTIIRSIAIGEIEEKDFGRAIWKETKVAFYLGLAMLVASFFRIFFVWWIVGSLRDIPSEATELGWSEGKVWSWYIIIALIASVTFFLAILIGNLIGVLLPIIAYKFNSDGTLISGPLQTTVVDIVVVTLYLGLTTAIFVPLSQSGYFDVDTTTNVVSNFSSISNFGQFISFQI</sequence>
<comment type="similarity">
    <text evidence="2">Belongs to the SLC41A transporter family.</text>
</comment>
<evidence type="ECO:0000256" key="3">
    <source>
        <dbReference type="ARBA" id="ARBA00022448"/>
    </source>
</evidence>
<evidence type="ECO:0000259" key="10">
    <source>
        <dbReference type="PROSITE" id="PS51371"/>
    </source>
</evidence>
<keyword evidence="4 9" id="KW-0812">Transmembrane</keyword>
<keyword evidence="3" id="KW-0813">Transport</keyword>
<dbReference type="KEGG" id="hcr:X271_00033"/>
<dbReference type="Pfam" id="PF00571">
    <property type="entry name" value="CBS"/>
    <property type="match status" value="2"/>
</dbReference>
<dbReference type="GO" id="GO:0016020">
    <property type="term" value="C:membrane"/>
    <property type="evidence" value="ECO:0007669"/>
    <property type="project" value="UniProtKB-SubCell"/>
</dbReference>
<keyword evidence="12" id="KW-1185">Reference proteome</keyword>
<evidence type="ECO:0000256" key="1">
    <source>
        <dbReference type="ARBA" id="ARBA00004141"/>
    </source>
</evidence>
<proteinExistence type="inferred from homology"/>
<dbReference type="SMART" id="SM00924">
    <property type="entry name" value="MgtE_N"/>
    <property type="match status" value="1"/>
</dbReference>
<gene>
    <name evidence="11" type="ORF">X271_00033</name>
</gene>
<dbReference type="PROSITE" id="PS51371">
    <property type="entry name" value="CBS"/>
    <property type="match status" value="1"/>
</dbReference>
<organism evidence="11 12">
    <name type="scientific">Candidatus Hepatoplasma crinochetorum Av</name>
    <dbReference type="NCBI Taxonomy" id="1427984"/>
    <lineage>
        <taxon>Bacteria</taxon>
        <taxon>Bacillati</taxon>
        <taxon>Mycoplasmatota</taxon>
        <taxon>Mollicutes</taxon>
        <taxon>Candidatus Hepatoplasmataceae</taxon>
        <taxon>Candidatus Hepatoplasma</taxon>
    </lineage>
</organism>
<evidence type="ECO:0000313" key="11">
    <source>
        <dbReference type="EMBL" id="AHK22153.1"/>
    </source>
</evidence>
<dbReference type="PANTHER" id="PTHR43773:SF1">
    <property type="entry name" value="MAGNESIUM TRANSPORTER MGTE"/>
    <property type="match status" value="1"/>
</dbReference>
<dbReference type="Gene3D" id="1.25.60.10">
    <property type="entry name" value="MgtE N-terminal domain-like"/>
    <property type="match status" value="1"/>
</dbReference>
<dbReference type="InterPro" id="IPR036739">
    <property type="entry name" value="SLC41_membr_dom_sf"/>
</dbReference>
<evidence type="ECO:0000256" key="4">
    <source>
        <dbReference type="ARBA" id="ARBA00022692"/>
    </source>
</evidence>
<dbReference type="PANTHER" id="PTHR43773">
    <property type="entry name" value="MAGNESIUM TRANSPORTER MGTE"/>
    <property type="match status" value="1"/>
</dbReference>
<feature type="transmembrane region" description="Helical" evidence="9">
    <location>
        <begin position="387"/>
        <end position="410"/>
    </location>
</feature>
<feature type="transmembrane region" description="Helical" evidence="9">
    <location>
        <begin position="288"/>
        <end position="305"/>
    </location>
</feature>
<evidence type="ECO:0000256" key="7">
    <source>
        <dbReference type="ARBA" id="ARBA00023136"/>
    </source>
</evidence>
<dbReference type="SUPFAM" id="SSF158791">
    <property type="entry name" value="MgtE N-terminal domain-like"/>
    <property type="match status" value="1"/>
</dbReference>
<dbReference type="OrthoDB" id="9790355at2"/>
<dbReference type="Pfam" id="PF03448">
    <property type="entry name" value="MgtE_N"/>
    <property type="match status" value="1"/>
</dbReference>
<dbReference type="HOGENOM" id="CLU_037408_2_2_14"/>
<dbReference type="SUPFAM" id="SSF54631">
    <property type="entry name" value="CBS-domain pair"/>
    <property type="match status" value="1"/>
</dbReference>
<dbReference type="eggNOG" id="COG2239">
    <property type="taxonomic scope" value="Bacteria"/>
</dbReference>
<evidence type="ECO:0000256" key="9">
    <source>
        <dbReference type="SAM" id="Phobius"/>
    </source>
</evidence>
<comment type="subcellular location">
    <subcellularLocation>
        <location evidence="1">Membrane</location>
        <topology evidence="1">Multi-pass membrane protein</topology>
    </subcellularLocation>
</comment>
<evidence type="ECO:0000256" key="6">
    <source>
        <dbReference type="ARBA" id="ARBA00022989"/>
    </source>
</evidence>
<feature type="domain" description="CBS" evidence="10">
    <location>
        <begin position="205"/>
        <end position="261"/>
    </location>
</feature>
<feature type="transmembrane region" description="Helical" evidence="9">
    <location>
        <begin position="325"/>
        <end position="344"/>
    </location>
</feature>
<dbReference type="AlphaFoldDB" id="W8GEX7"/>
<dbReference type="STRING" id="1427984.X271_00033"/>
<evidence type="ECO:0000313" key="12">
    <source>
        <dbReference type="Proteomes" id="UP000019450"/>
    </source>
</evidence>